<evidence type="ECO:0000313" key="1">
    <source>
        <dbReference type="EMBL" id="GIY05179.1"/>
    </source>
</evidence>
<organism evidence="1 2">
    <name type="scientific">Caerostris extrusa</name>
    <name type="common">Bark spider</name>
    <name type="synonym">Caerostris bankana</name>
    <dbReference type="NCBI Taxonomy" id="172846"/>
    <lineage>
        <taxon>Eukaryota</taxon>
        <taxon>Metazoa</taxon>
        <taxon>Ecdysozoa</taxon>
        <taxon>Arthropoda</taxon>
        <taxon>Chelicerata</taxon>
        <taxon>Arachnida</taxon>
        <taxon>Araneae</taxon>
        <taxon>Araneomorphae</taxon>
        <taxon>Entelegynae</taxon>
        <taxon>Araneoidea</taxon>
        <taxon>Araneidae</taxon>
        <taxon>Caerostris</taxon>
    </lineage>
</organism>
<protein>
    <submittedName>
        <fullName evidence="1">Uncharacterized protein</fullName>
    </submittedName>
</protein>
<sequence>MLKNALAFELWLRDTAPSGLQNGNYRYRLQSASAHARVAKGPSSSYFHLSLPPAVSELDISKHDLR</sequence>
<dbReference type="AlphaFoldDB" id="A0AAV4Q732"/>
<dbReference type="Proteomes" id="UP001054945">
    <property type="component" value="Unassembled WGS sequence"/>
</dbReference>
<evidence type="ECO:0000313" key="2">
    <source>
        <dbReference type="Proteomes" id="UP001054945"/>
    </source>
</evidence>
<proteinExistence type="predicted"/>
<keyword evidence="2" id="KW-1185">Reference proteome</keyword>
<dbReference type="EMBL" id="BPLR01005815">
    <property type="protein sequence ID" value="GIY05179.1"/>
    <property type="molecule type" value="Genomic_DNA"/>
</dbReference>
<gene>
    <name evidence="1" type="ORF">CEXT_287541</name>
</gene>
<accession>A0AAV4Q732</accession>
<reference evidence="1 2" key="1">
    <citation type="submission" date="2021-06" db="EMBL/GenBank/DDBJ databases">
        <title>Caerostris extrusa draft genome.</title>
        <authorList>
            <person name="Kono N."/>
            <person name="Arakawa K."/>
        </authorList>
    </citation>
    <scope>NUCLEOTIDE SEQUENCE [LARGE SCALE GENOMIC DNA]</scope>
</reference>
<name>A0AAV4Q732_CAEEX</name>
<comment type="caution">
    <text evidence="1">The sequence shown here is derived from an EMBL/GenBank/DDBJ whole genome shotgun (WGS) entry which is preliminary data.</text>
</comment>